<proteinExistence type="predicted"/>
<dbReference type="EMBL" id="JAATJH010000002">
    <property type="protein sequence ID" value="NJC25818.1"/>
    <property type="molecule type" value="Genomic_DNA"/>
</dbReference>
<organism evidence="1 2">
    <name type="scientific">Neolewinella antarctica</name>
    <dbReference type="NCBI Taxonomy" id="442734"/>
    <lineage>
        <taxon>Bacteria</taxon>
        <taxon>Pseudomonadati</taxon>
        <taxon>Bacteroidota</taxon>
        <taxon>Saprospiria</taxon>
        <taxon>Saprospirales</taxon>
        <taxon>Lewinellaceae</taxon>
        <taxon>Neolewinella</taxon>
    </lineage>
</organism>
<evidence type="ECO:0000313" key="1">
    <source>
        <dbReference type="EMBL" id="NJC25818.1"/>
    </source>
</evidence>
<accession>A0ABX0XAG8</accession>
<dbReference type="Proteomes" id="UP000770785">
    <property type="component" value="Unassembled WGS sequence"/>
</dbReference>
<name>A0ABX0XAG8_9BACT</name>
<gene>
    <name evidence="1" type="ORF">GGR27_001317</name>
</gene>
<evidence type="ECO:0008006" key="3">
    <source>
        <dbReference type="Google" id="ProtNLM"/>
    </source>
</evidence>
<reference evidence="1 2" key="1">
    <citation type="submission" date="2020-03" db="EMBL/GenBank/DDBJ databases">
        <title>Genomic Encyclopedia of Type Strains, Phase IV (KMG-IV): sequencing the most valuable type-strain genomes for metagenomic binning, comparative biology and taxonomic classification.</title>
        <authorList>
            <person name="Goeker M."/>
        </authorList>
    </citation>
    <scope>NUCLEOTIDE SEQUENCE [LARGE SCALE GENOMIC DNA]</scope>
    <source>
        <strain evidence="1 2">DSM 105096</strain>
    </source>
</reference>
<comment type="caution">
    <text evidence="1">The sequence shown here is derived from an EMBL/GenBank/DDBJ whole genome shotgun (WGS) entry which is preliminary data.</text>
</comment>
<keyword evidence="2" id="KW-1185">Reference proteome</keyword>
<evidence type="ECO:0000313" key="2">
    <source>
        <dbReference type="Proteomes" id="UP000770785"/>
    </source>
</evidence>
<sequence length="344" mass="39817">MSFNHIDQQREFFLRVESLFASKAKMVAAVGEALGIGSNAVYRRVKGDTVLPAAEMLHLAGLYHLDLNLFQGFERDGQTIYETNTPDDLSSEVDFFRIMSERMEFFMLLTDRQCRMVTPELPLSYEMTQPTLRAFKIYTYGVTSWDFKKWADLPFSPELIHPDTWQHVDNYVRMCFDLPSVQFLSPGMVDITLSQIIYFVELGKLKDTKLVDSLFDELHALVNHVEQMANHRLRYLIGDVVDDTRPQFNIRKNEIPSNKSLILLTSLERSIALIPDLHPNVLTTVSKEVIHKSEQWFKLLAEKSTLLGPGAGKQTHRFFRDVHRRINAAQEQLLKRRINLAHFI</sequence>
<dbReference type="RefSeq" id="WP_168036595.1">
    <property type="nucleotide sequence ID" value="NZ_JAATJH010000002.1"/>
</dbReference>
<protein>
    <recommendedName>
        <fullName evidence="3">Transcription regulator BetR N-terminal domain-containing protein</fullName>
    </recommendedName>
</protein>